<keyword evidence="1" id="KW-0812">Transmembrane</keyword>
<dbReference type="Ensembl" id="ENSPCLT00000029245.1">
    <property type="protein sequence ID" value="ENSPCLP00000021166.1"/>
    <property type="gene ID" value="ENSPCLG00000018517.1"/>
</dbReference>
<feature type="transmembrane region" description="Helical" evidence="1">
    <location>
        <begin position="52"/>
        <end position="69"/>
    </location>
</feature>
<evidence type="ECO:0000313" key="3">
    <source>
        <dbReference type="Proteomes" id="UP000472261"/>
    </source>
</evidence>
<accession>A0A669R1X8</accession>
<keyword evidence="1" id="KW-0472">Membrane</keyword>
<dbReference type="AlphaFoldDB" id="A0A669R1X8"/>
<organism evidence="2 3">
    <name type="scientific">Phasianus colchicus</name>
    <name type="common">Common pheasant</name>
    <dbReference type="NCBI Taxonomy" id="9054"/>
    <lineage>
        <taxon>Eukaryota</taxon>
        <taxon>Metazoa</taxon>
        <taxon>Chordata</taxon>
        <taxon>Craniata</taxon>
        <taxon>Vertebrata</taxon>
        <taxon>Euteleostomi</taxon>
        <taxon>Archelosauria</taxon>
        <taxon>Archosauria</taxon>
        <taxon>Dinosauria</taxon>
        <taxon>Saurischia</taxon>
        <taxon>Theropoda</taxon>
        <taxon>Coelurosauria</taxon>
        <taxon>Aves</taxon>
        <taxon>Neognathae</taxon>
        <taxon>Galloanserae</taxon>
        <taxon>Galliformes</taxon>
        <taxon>Phasianidae</taxon>
        <taxon>Phasianinae</taxon>
        <taxon>Phasianus</taxon>
    </lineage>
</organism>
<reference evidence="2" key="1">
    <citation type="submission" date="2025-08" db="UniProtKB">
        <authorList>
            <consortium name="Ensembl"/>
        </authorList>
    </citation>
    <scope>IDENTIFICATION</scope>
</reference>
<evidence type="ECO:0000256" key="1">
    <source>
        <dbReference type="SAM" id="Phobius"/>
    </source>
</evidence>
<keyword evidence="3" id="KW-1185">Reference proteome</keyword>
<name>A0A669R1X8_PHACC</name>
<proteinExistence type="predicted"/>
<evidence type="ECO:0000313" key="2">
    <source>
        <dbReference type="Ensembl" id="ENSPCLP00000021166.1"/>
    </source>
</evidence>
<protein>
    <submittedName>
        <fullName evidence="2">Uncharacterized protein</fullName>
    </submittedName>
</protein>
<keyword evidence="1" id="KW-1133">Transmembrane helix</keyword>
<sequence>MALDPLHLISGSAFIQNHAWRWPCWSWRSGAPQHQVYYSIINSQHMECITKYPIIVTQNVILLLLILYFNGNMKQQWWIIDLAMSCACPSTEDYGQVSILTWSMTADTCATILTINAAVFMLPGSVAPTP</sequence>
<dbReference type="Proteomes" id="UP000472261">
    <property type="component" value="Unplaced"/>
</dbReference>
<reference evidence="2" key="2">
    <citation type="submission" date="2025-09" db="UniProtKB">
        <authorList>
            <consortium name="Ensembl"/>
        </authorList>
    </citation>
    <scope>IDENTIFICATION</scope>
</reference>